<evidence type="ECO:0000313" key="4">
    <source>
        <dbReference type="Proteomes" id="UP000216605"/>
    </source>
</evidence>
<evidence type="ECO:0000256" key="1">
    <source>
        <dbReference type="SAM" id="Phobius"/>
    </source>
</evidence>
<proteinExistence type="predicted"/>
<feature type="domain" description="DUF4350" evidence="2">
    <location>
        <begin position="39"/>
        <end position="231"/>
    </location>
</feature>
<keyword evidence="4" id="KW-1185">Reference proteome</keyword>
<feature type="transmembrane region" description="Helical" evidence="1">
    <location>
        <begin position="5"/>
        <end position="22"/>
    </location>
</feature>
<dbReference type="EMBL" id="NOXV01000302">
    <property type="protein sequence ID" value="OYQ33011.1"/>
    <property type="molecule type" value="Genomic_DNA"/>
</dbReference>
<dbReference type="Pfam" id="PF14258">
    <property type="entry name" value="DUF4350"/>
    <property type="match status" value="1"/>
</dbReference>
<sequence length="394" mass="45864">MNRKLIFYIVLLGMIVGLIIFIDASKPKPINWTPTYLPKDKYPLGLYVLDRELKGLTGNNIKRITVTPYEFLDEQYDHSTSNYKISGTFLHINESANLDKESVKELLYFAEHGNTVLLSMKDFPEELLDTLQVTVNMEFARIDSIPMYITADGAARQKYYFNEGMGFTYFDSINNQYAKTLGYQEVNKQQRANFIKAPFGNGSFLLHTQPAVFSNFHLLKGNHYQYTEKLLSYIKPGTIYWYSEKITGVSSSPLRYIIKQPGLKWALYFGLIGLVIFIFFNAKRKQRIVPEIPPVRNTTVDFTKTIGNLYYQEGNHHTIIDKKIIYFLEKIRNEYLIDTYALDDEFIEKLHLKTGKPIEDIRNLVRIIKVYRHKFDSTEADVIEINKAIENLML</sequence>
<dbReference type="Proteomes" id="UP000216605">
    <property type="component" value="Unassembled WGS sequence"/>
</dbReference>
<dbReference type="RefSeq" id="WP_094416589.1">
    <property type="nucleotide sequence ID" value="NZ_NOXV01000302.1"/>
</dbReference>
<comment type="caution">
    <text evidence="3">The sequence shown here is derived from an EMBL/GenBank/DDBJ whole genome shotgun (WGS) entry which is preliminary data.</text>
</comment>
<organism evidence="3 4">
    <name type="scientific">Flavobacterium cyanobacteriorum</name>
    <dbReference type="NCBI Taxonomy" id="2022802"/>
    <lineage>
        <taxon>Bacteria</taxon>
        <taxon>Pseudomonadati</taxon>
        <taxon>Bacteroidota</taxon>
        <taxon>Flavobacteriia</taxon>
        <taxon>Flavobacteriales</taxon>
        <taxon>Flavobacteriaceae</taxon>
        <taxon>Flavobacterium</taxon>
    </lineage>
</organism>
<keyword evidence="1" id="KW-0812">Transmembrane</keyword>
<dbReference type="AlphaFoldDB" id="A0A255YV09"/>
<keyword evidence="1" id="KW-1133">Transmembrane helix</keyword>
<reference evidence="3 4" key="1">
    <citation type="submission" date="2017-07" db="EMBL/GenBank/DDBJ databases">
        <title>Flavobacterium cyanobacteriorum sp. nov., isolated from cyanobacterial aggregates in a eutrophic lake.</title>
        <authorList>
            <person name="Cai H."/>
        </authorList>
    </citation>
    <scope>NUCLEOTIDE SEQUENCE [LARGE SCALE GENOMIC DNA]</scope>
    <source>
        <strain evidence="3 4">TH021</strain>
    </source>
</reference>
<evidence type="ECO:0000313" key="3">
    <source>
        <dbReference type="EMBL" id="OYQ33011.1"/>
    </source>
</evidence>
<accession>A0A255YV09</accession>
<gene>
    <name evidence="3" type="ORF">CHU92_13910</name>
</gene>
<dbReference type="InterPro" id="IPR025646">
    <property type="entry name" value="DUF4350"/>
</dbReference>
<name>A0A255YV09_9FLAO</name>
<dbReference type="OrthoDB" id="1111222at2"/>
<protein>
    <recommendedName>
        <fullName evidence="2">DUF4350 domain-containing protein</fullName>
    </recommendedName>
</protein>
<feature type="transmembrane region" description="Helical" evidence="1">
    <location>
        <begin position="265"/>
        <end position="282"/>
    </location>
</feature>
<evidence type="ECO:0000259" key="2">
    <source>
        <dbReference type="Pfam" id="PF14258"/>
    </source>
</evidence>
<keyword evidence="1" id="KW-0472">Membrane</keyword>